<dbReference type="RefSeq" id="WP_344885338.1">
    <property type="nucleotide sequence ID" value="NZ_BAABCJ010000006.1"/>
</dbReference>
<sequence>MPITRATRQARRTRGRRGHDSTVATPDGGLLGVTSYGTVDAPGERRVLVVGGAFITALIYRPFALRLSQALGDGWAVDVFDRRGRGKSSEQPPNYAMSTEISDVAAVLRETGARNLFGHSLGGAVVLNAVQAFQGHDGDGASADPELVPDRLAVYDPAINIEGSLNSSWMRACVREIEAGRTARALAIMHRGQQRTATLSKVPVPLLAGLLAAATRTPFGRTARKLVTSGTGELLAALEEVESVEDFAGLPPNTRFMAGARSASYFQETARQLHAAVRGSTYTESPDGLHGSVPAAVTELVDDIAAYFRG</sequence>
<evidence type="ECO:0000313" key="3">
    <source>
        <dbReference type="EMBL" id="GAA3710793.1"/>
    </source>
</evidence>
<dbReference type="EMBL" id="BAABCJ010000006">
    <property type="protein sequence ID" value="GAA3710793.1"/>
    <property type="molecule type" value="Genomic_DNA"/>
</dbReference>
<dbReference type="Proteomes" id="UP001501536">
    <property type="component" value="Unassembled WGS sequence"/>
</dbReference>
<gene>
    <name evidence="3" type="ORF">GCM10022377_25460</name>
</gene>
<dbReference type="InterPro" id="IPR000073">
    <property type="entry name" value="AB_hydrolase_1"/>
</dbReference>
<name>A0ABP7E156_9MICC</name>
<comment type="caution">
    <text evidence="3">The sequence shown here is derived from an EMBL/GenBank/DDBJ whole genome shotgun (WGS) entry which is preliminary data.</text>
</comment>
<keyword evidence="3" id="KW-0378">Hydrolase</keyword>
<feature type="region of interest" description="Disordered" evidence="1">
    <location>
        <begin position="1"/>
        <end position="27"/>
    </location>
</feature>
<accession>A0ABP7E156</accession>
<dbReference type="GO" id="GO:0016787">
    <property type="term" value="F:hydrolase activity"/>
    <property type="evidence" value="ECO:0007669"/>
    <property type="project" value="UniProtKB-KW"/>
</dbReference>
<evidence type="ECO:0000313" key="4">
    <source>
        <dbReference type="Proteomes" id="UP001501536"/>
    </source>
</evidence>
<keyword evidence="4" id="KW-1185">Reference proteome</keyword>
<feature type="domain" description="AB hydrolase-1" evidence="2">
    <location>
        <begin position="47"/>
        <end position="278"/>
    </location>
</feature>
<dbReference type="Pfam" id="PF12697">
    <property type="entry name" value="Abhydrolase_6"/>
    <property type="match status" value="1"/>
</dbReference>
<feature type="compositionally biased region" description="Basic residues" evidence="1">
    <location>
        <begin position="8"/>
        <end position="17"/>
    </location>
</feature>
<evidence type="ECO:0000256" key="1">
    <source>
        <dbReference type="SAM" id="MobiDB-lite"/>
    </source>
</evidence>
<reference evidence="4" key="1">
    <citation type="journal article" date="2019" name="Int. J. Syst. Evol. Microbiol.">
        <title>The Global Catalogue of Microorganisms (GCM) 10K type strain sequencing project: providing services to taxonomists for standard genome sequencing and annotation.</title>
        <authorList>
            <consortium name="The Broad Institute Genomics Platform"/>
            <consortium name="The Broad Institute Genome Sequencing Center for Infectious Disease"/>
            <person name="Wu L."/>
            <person name="Ma J."/>
        </authorList>
    </citation>
    <scope>NUCLEOTIDE SEQUENCE [LARGE SCALE GENOMIC DNA]</scope>
    <source>
        <strain evidence="4">JCM 16961</strain>
    </source>
</reference>
<proteinExistence type="predicted"/>
<organism evidence="3 4">
    <name type="scientific">Zhihengliuella alba</name>
    <dbReference type="NCBI Taxonomy" id="547018"/>
    <lineage>
        <taxon>Bacteria</taxon>
        <taxon>Bacillati</taxon>
        <taxon>Actinomycetota</taxon>
        <taxon>Actinomycetes</taxon>
        <taxon>Micrococcales</taxon>
        <taxon>Micrococcaceae</taxon>
        <taxon>Zhihengliuella</taxon>
    </lineage>
</organism>
<dbReference type="InterPro" id="IPR029058">
    <property type="entry name" value="AB_hydrolase_fold"/>
</dbReference>
<dbReference type="SUPFAM" id="SSF53474">
    <property type="entry name" value="alpha/beta-Hydrolases"/>
    <property type="match status" value="1"/>
</dbReference>
<evidence type="ECO:0000259" key="2">
    <source>
        <dbReference type="Pfam" id="PF12697"/>
    </source>
</evidence>
<protein>
    <submittedName>
        <fullName evidence="3">Alpha/beta hydrolase</fullName>
    </submittedName>
</protein>
<dbReference type="Gene3D" id="3.40.50.1820">
    <property type="entry name" value="alpha/beta hydrolase"/>
    <property type="match status" value="1"/>
</dbReference>